<name>A0A1M2VXF2_TRAPU</name>
<accession>A0A1M2VXF2</accession>
<comment type="caution">
    <text evidence="1">The sequence shown here is derived from an EMBL/GenBank/DDBJ whole genome shotgun (WGS) entry which is preliminary data.</text>
</comment>
<evidence type="ECO:0000313" key="1">
    <source>
        <dbReference type="EMBL" id="OJT12275.1"/>
    </source>
</evidence>
<dbReference type="Proteomes" id="UP000184267">
    <property type="component" value="Unassembled WGS sequence"/>
</dbReference>
<sequence length="84" mass="8625">MPRSRAPNQVRTACWVVAAARIGTGESTAGGVGQRSYVDPDGNGRGMDCGLLRGAGPSPLPPQTLLCGRVLMFRGVSGVEALEA</sequence>
<keyword evidence="2" id="KW-1185">Reference proteome</keyword>
<reference evidence="1 2" key="1">
    <citation type="submission" date="2016-10" db="EMBL/GenBank/DDBJ databases">
        <title>Genome sequence of the basidiomycete white-rot fungus Trametes pubescens.</title>
        <authorList>
            <person name="Makela M.R."/>
            <person name="Granchi Z."/>
            <person name="Peng M."/>
            <person name="De Vries R.P."/>
            <person name="Grigoriev I."/>
            <person name="Riley R."/>
            <person name="Hilden K."/>
        </authorList>
    </citation>
    <scope>NUCLEOTIDE SEQUENCE [LARGE SCALE GENOMIC DNA]</scope>
    <source>
        <strain evidence="1 2">FBCC735</strain>
    </source>
</reference>
<dbReference type="AlphaFoldDB" id="A0A1M2VXF2"/>
<evidence type="ECO:0000313" key="2">
    <source>
        <dbReference type="Proteomes" id="UP000184267"/>
    </source>
</evidence>
<proteinExistence type="predicted"/>
<protein>
    <submittedName>
        <fullName evidence="1">Uncharacterized protein</fullName>
    </submittedName>
</protein>
<organism evidence="1 2">
    <name type="scientific">Trametes pubescens</name>
    <name type="common">White-rot fungus</name>
    <dbReference type="NCBI Taxonomy" id="154538"/>
    <lineage>
        <taxon>Eukaryota</taxon>
        <taxon>Fungi</taxon>
        <taxon>Dikarya</taxon>
        <taxon>Basidiomycota</taxon>
        <taxon>Agaricomycotina</taxon>
        <taxon>Agaricomycetes</taxon>
        <taxon>Polyporales</taxon>
        <taxon>Polyporaceae</taxon>
        <taxon>Trametes</taxon>
    </lineage>
</organism>
<dbReference type="EMBL" id="MNAD01000500">
    <property type="protein sequence ID" value="OJT12275.1"/>
    <property type="molecule type" value="Genomic_DNA"/>
</dbReference>
<gene>
    <name evidence="1" type="ORF">TRAPUB_11178</name>
</gene>